<dbReference type="Proteomes" id="UP000239001">
    <property type="component" value="Unassembled WGS sequence"/>
</dbReference>
<dbReference type="OrthoDB" id="153025at2"/>
<evidence type="ECO:0000256" key="1">
    <source>
        <dbReference type="SAM" id="Phobius"/>
    </source>
</evidence>
<feature type="transmembrane region" description="Helical" evidence="1">
    <location>
        <begin position="262"/>
        <end position="283"/>
    </location>
</feature>
<dbReference type="InterPro" id="IPR001173">
    <property type="entry name" value="Glyco_trans_2-like"/>
</dbReference>
<dbReference type="GO" id="GO:0016740">
    <property type="term" value="F:transferase activity"/>
    <property type="evidence" value="ECO:0007669"/>
    <property type="project" value="UniProtKB-KW"/>
</dbReference>
<dbReference type="RefSeq" id="WP_106456251.1">
    <property type="nucleotide sequence ID" value="NZ_PXOH01000006.1"/>
</dbReference>
<dbReference type="PANTHER" id="PTHR43685:SF3">
    <property type="entry name" value="SLR2126 PROTEIN"/>
    <property type="match status" value="1"/>
</dbReference>
<evidence type="ECO:0000313" key="3">
    <source>
        <dbReference type="EMBL" id="PSF37810.1"/>
    </source>
</evidence>
<feature type="domain" description="Glycosyltransferase 2-like" evidence="2">
    <location>
        <begin position="7"/>
        <end position="168"/>
    </location>
</feature>
<keyword evidence="3" id="KW-0808">Transferase</keyword>
<keyword evidence="1" id="KW-0812">Transmembrane</keyword>
<keyword evidence="1" id="KW-0472">Membrane</keyword>
<dbReference type="SUPFAM" id="SSF53448">
    <property type="entry name" value="Nucleotide-diphospho-sugar transferases"/>
    <property type="match status" value="1"/>
</dbReference>
<organism evidence="3 4">
    <name type="scientific">Aphanothece hegewaldii CCALA 016</name>
    <dbReference type="NCBI Taxonomy" id="2107694"/>
    <lineage>
        <taxon>Bacteria</taxon>
        <taxon>Bacillati</taxon>
        <taxon>Cyanobacteriota</taxon>
        <taxon>Cyanophyceae</taxon>
        <taxon>Oscillatoriophycideae</taxon>
        <taxon>Chroococcales</taxon>
        <taxon>Aphanothecaceae</taxon>
        <taxon>Aphanothece</taxon>
    </lineage>
</organism>
<name>A0A2T1LZK9_9CHRO</name>
<dbReference type="InterPro" id="IPR029044">
    <property type="entry name" value="Nucleotide-diphossugar_trans"/>
</dbReference>
<keyword evidence="1" id="KW-1133">Transmembrane helix</keyword>
<gene>
    <name evidence="3" type="ORF">C7H19_07440</name>
</gene>
<dbReference type="Gene3D" id="3.90.550.10">
    <property type="entry name" value="Spore Coat Polysaccharide Biosynthesis Protein SpsA, Chain A"/>
    <property type="match status" value="1"/>
</dbReference>
<dbReference type="Pfam" id="PF00535">
    <property type="entry name" value="Glycos_transf_2"/>
    <property type="match status" value="1"/>
</dbReference>
<keyword evidence="4" id="KW-1185">Reference proteome</keyword>
<sequence>MEFIDFSIIIATYNRPIQLTSCLEALTQIDYREFEVIVVDDGSSESLQPIILPFQSRLKLTLIEQKNQGPAAARNAGAKIATGDYIVFTDDDCIPQSTWLTALAKSLQVNPNNLVGGKILNALPDNPYASTSQGIIDVVYDYYHTVSKPLRFFASNNFALSREAFNDLGGFNETFWASEDREFCDRWLQAGYSLTYIPEAIIFHAHDLNLSSFWQQHFNYGRGAYRFYQIRAKRGSEGLKVEPQFYRNLVLYPFSFPSVNQFFVSFWLNLFIAQLANLFGYFWEKRQFITKKSKLFY</sequence>
<reference evidence="3 4" key="1">
    <citation type="submission" date="2018-03" db="EMBL/GenBank/DDBJ databases">
        <title>The ancient ancestry and fast evolution of plastids.</title>
        <authorList>
            <person name="Moore K.R."/>
            <person name="Magnabosco C."/>
            <person name="Momper L."/>
            <person name="Gold D.A."/>
            <person name="Bosak T."/>
            <person name="Fournier G.P."/>
        </authorList>
    </citation>
    <scope>NUCLEOTIDE SEQUENCE [LARGE SCALE GENOMIC DNA]</scope>
    <source>
        <strain evidence="3 4">CCALA 016</strain>
    </source>
</reference>
<dbReference type="EMBL" id="PXOH01000006">
    <property type="protein sequence ID" value="PSF37810.1"/>
    <property type="molecule type" value="Genomic_DNA"/>
</dbReference>
<evidence type="ECO:0000259" key="2">
    <source>
        <dbReference type="Pfam" id="PF00535"/>
    </source>
</evidence>
<reference evidence="3 4" key="2">
    <citation type="submission" date="2018-03" db="EMBL/GenBank/DDBJ databases">
        <authorList>
            <person name="Keele B.F."/>
        </authorList>
    </citation>
    <scope>NUCLEOTIDE SEQUENCE [LARGE SCALE GENOMIC DNA]</scope>
    <source>
        <strain evidence="3 4">CCALA 016</strain>
    </source>
</reference>
<accession>A0A2T1LZK9</accession>
<proteinExistence type="predicted"/>
<protein>
    <submittedName>
        <fullName evidence="3">Glycosyl transferase</fullName>
    </submittedName>
</protein>
<dbReference type="InterPro" id="IPR050834">
    <property type="entry name" value="Glycosyltransf_2"/>
</dbReference>
<comment type="caution">
    <text evidence="3">The sequence shown here is derived from an EMBL/GenBank/DDBJ whole genome shotgun (WGS) entry which is preliminary data.</text>
</comment>
<dbReference type="PANTHER" id="PTHR43685">
    <property type="entry name" value="GLYCOSYLTRANSFERASE"/>
    <property type="match status" value="1"/>
</dbReference>
<evidence type="ECO:0000313" key="4">
    <source>
        <dbReference type="Proteomes" id="UP000239001"/>
    </source>
</evidence>
<dbReference type="AlphaFoldDB" id="A0A2T1LZK9"/>